<proteinExistence type="predicted"/>
<dbReference type="PROSITE" id="PS50157">
    <property type="entry name" value="ZINC_FINGER_C2H2_2"/>
    <property type="match status" value="2"/>
</dbReference>
<keyword evidence="3 5" id="KW-0863">Zinc-finger</keyword>
<keyword evidence="4" id="KW-0862">Zinc</keyword>
<comment type="caution">
    <text evidence="8">The sequence shown here is derived from an EMBL/GenBank/DDBJ whole genome shotgun (WGS) entry which is preliminary data.</text>
</comment>
<dbReference type="PANTHER" id="PTHR24379">
    <property type="entry name" value="KRAB AND ZINC FINGER DOMAIN-CONTAINING"/>
    <property type="match status" value="1"/>
</dbReference>
<dbReference type="InterPro" id="IPR013087">
    <property type="entry name" value="Znf_C2H2_type"/>
</dbReference>
<evidence type="ECO:0000256" key="3">
    <source>
        <dbReference type="ARBA" id="ARBA00022771"/>
    </source>
</evidence>
<dbReference type="Gene3D" id="3.30.160.60">
    <property type="entry name" value="Classic Zinc Finger"/>
    <property type="match status" value="3"/>
</dbReference>
<feature type="domain" description="C2H2-type" evidence="7">
    <location>
        <begin position="15"/>
        <end position="42"/>
    </location>
</feature>
<dbReference type="SMART" id="SM00355">
    <property type="entry name" value="ZnF_C2H2"/>
    <property type="match status" value="3"/>
</dbReference>
<dbReference type="Pfam" id="PF13909">
    <property type="entry name" value="zf-H2C2_5"/>
    <property type="match status" value="1"/>
</dbReference>
<dbReference type="PROSITE" id="PS00028">
    <property type="entry name" value="ZINC_FINGER_C2H2_1"/>
    <property type="match status" value="1"/>
</dbReference>
<evidence type="ECO:0000256" key="5">
    <source>
        <dbReference type="PROSITE-ProRule" id="PRU00042"/>
    </source>
</evidence>
<dbReference type="GO" id="GO:0008270">
    <property type="term" value="F:zinc ion binding"/>
    <property type="evidence" value="ECO:0007669"/>
    <property type="project" value="UniProtKB-KW"/>
</dbReference>
<evidence type="ECO:0000256" key="1">
    <source>
        <dbReference type="ARBA" id="ARBA00022723"/>
    </source>
</evidence>
<evidence type="ECO:0000256" key="2">
    <source>
        <dbReference type="ARBA" id="ARBA00022737"/>
    </source>
</evidence>
<evidence type="ECO:0000256" key="4">
    <source>
        <dbReference type="ARBA" id="ARBA00022833"/>
    </source>
</evidence>
<evidence type="ECO:0000313" key="9">
    <source>
        <dbReference type="Proteomes" id="UP001150238"/>
    </source>
</evidence>
<dbReference type="PANTHER" id="PTHR24379:SF121">
    <property type="entry name" value="C2H2-TYPE DOMAIN-CONTAINING PROTEIN"/>
    <property type="match status" value="1"/>
</dbReference>
<dbReference type="SUPFAM" id="SSF57667">
    <property type="entry name" value="beta-beta-alpha zinc fingers"/>
    <property type="match status" value="2"/>
</dbReference>
<gene>
    <name evidence="8" type="ORF">C8J55DRAFT_490952</name>
</gene>
<reference evidence="8" key="1">
    <citation type="submission" date="2022-08" db="EMBL/GenBank/DDBJ databases">
        <authorList>
            <consortium name="DOE Joint Genome Institute"/>
            <person name="Min B."/>
            <person name="Riley R."/>
            <person name="Sierra-Patev S."/>
            <person name="Naranjo-Ortiz M."/>
            <person name="Looney B."/>
            <person name="Konkel Z."/>
            <person name="Slot J.C."/>
            <person name="Sakamoto Y."/>
            <person name="Steenwyk J.L."/>
            <person name="Rokas A."/>
            <person name="Carro J."/>
            <person name="Camarero S."/>
            <person name="Ferreira P."/>
            <person name="Molpeceres G."/>
            <person name="Ruiz-Duenas F.J."/>
            <person name="Serrano A."/>
            <person name="Henrissat B."/>
            <person name="Drula E."/>
            <person name="Hughes K.W."/>
            <person name="Mata J.L."/>
            <person name="Ishikawa N.K."/>
            <person name="Vargas-Isla R."/>
            <person name="Ushijima S."/>
            <person name="Smith C.A."/>
            <person name="Ahrendt S."/>
            <person name="Andreopoulos W."/>
            <person name="He G."/>
            <person name="Labutti K."/>
            <person name="Lipzen A."/>
            <person name="Ng V."/>
            <person name="Sandor L."/>
            <person name="Barry K."/>
            <person name="Martinez A.T."/>
            <person name="Xiao Y."/>
            <person name="Gibbons J.G."/>
            <person name="Terashima K."/>
            <person name="Hibbett D.S."/>
            <person name="Grigoriev I.V."/>
        </authorList>
    </citation>
    <scope>NUCLEOTIDE SEQUENCE</scope>
    <source>
        <strain evidence="8">Sp2 HRB7682 ss15</strain>
    </source>
</reference>
<accession>A0A9W9DJG9</accession>
<dbReference type="EMBL" id="JANVFS010000025">
    <property type="protein sequence ID" value="KAJ4473439.1"/>
    <property type="molecule type" value="Genomic_DNA"/>
</dbReference>
<sequence length="108" mass="12449">MPRATSSSKPEEGSVQCEICQAIIARKQDFPRHMRIHSDKRDEIIFKCPWPGCAYESLQRSNVDIHHRIHTQEKSKACPDCDFTTSDPGSLTRHRKRFHGYQPKAKTA</sequence>
<name>A0A9W9DJG9_9AGAR</name>
<dbReference type="Proteomes" id="UP001150238">
    <property type="component" value="Unassembled WGS sequence"/>
</dbReference>
<feature type="region of interest" description="Disordered" evidence="6">
    <location>
        <begin position="86"/>
        <end position="108"/>
    </location>
</feature>
<keyword evidence="1" id="KW-0479">Metal-binding</keyword>
<reference evidence="8" key="2">
    <citation type="journal article" date="2023" name="Proc. Natl. Acad. Sci. U.S.A.">
        <title>A global phylogenomic analysis of the shiitake genus Lentinula.</title>
        <authorList>
            <person name="Sierra-Patev S."/>
            <person name="Min B."/>
            <person name="Naranjo-Ortiz M."/>
            <person name="Looney B."/>
            <person name="Konkel Z."/>
            <person name="Slot J.C."/>
            <person name="Sakamoto Y."/>
            <person name="Steenwyk J.L."/>
            <person name="Rokas A."/>
            <person name="Carro J."/>
            <person name="Camarero S."/>
            <person name="Ferreira P."/>
            <person name="Molpeceres G."/>
            <person name="Ruiz-Duenas F.J."/>
            <person name="Serrano A."/>
            <person name="Henrissat B."/>
            <person name="Drula E."/>
            <person name="Hughes K.W."/>
            <person name="Mata J.L."/>
            <person name="Ishikawa N.K."/>
            <person name="Vargas-Isla R."/>
            <person name="Ushijima S."/>
            <person name="Smith C.A."/>
            <person name="Donoghue J."/>
            <person name="Ahrendt S."/>
            <person name="Andreopoulos W."/>
            <person name="He G."/>
            <person name="LaButti K."/>
            <person name="Lipzen A."/>
            <person name="Ng V."/>
            <person name="Riley R."/>
            <person name="Sandor L."/>
            <person name="Barry K."/>
            <person name="Martinez A.T."/>
            <person name="Xiao Y."/>
            <person name="Gibbons J.G."/>
            <person name="Terashima K."/>
            <person name="Grigoriev I.V."/>
            <person name="Hibbett D."/>
        </authorList>
    </citation>
    <scope>NUCLEOTIDE SEQUENCE</scope>
    <source>
        <strain evidence="8">Sp2 HRB7682 ss15</strain>
    </source>
</reference>
<protein>
    <recommendedName>
        <fullName evidence="7">C2H2-type domain-containing protein</fullName>
    </recommendedName>
</protein>
<feature type="domain" description="C2H2-type" evidence="7">
    <location>
        <begin position="46"/>
        <end position="75"/>
    </location>
</feature>
<evidence type="ECO:0000313" key="8">
    <source>
        <dbReference type="EMBL" id="KAJ4473439.1"/>
    </source>
</evidence>
<evidence type="ECO:0000259" key="7">
    <source>
        <dbReference type="PROSITE" id="PS50157"/>
    </source>
</evidence>
<evidence type="ECO:0000256" key="6">
    <source>
        <dbReference type="SAM" id="MobiDB-lite"/>
    </source>
</evidence>
<dbReference type="AlphaFoldDB" id="A0A9W9DJG9"/>
<keyword evidence="2" id="KW-0677">Repeat</keyword>
<organism evidence="8 9">
    <name type="scientific">Lentinula lateritia</name>
    <dbReference type="NCBI Taxonomy" id="40482"/>
    <lineage>
        <taxon>Eukaryota</taxon>
        <taxon>Fungi</taxon>
        <taxon>Dikarya</taxon>
        <taxon>Basidiomycota</taxon>
        <taxon>Agaricomycotina</taxon>
        <taxon>Agaricomycetes</taxon>
        <taxon>Agaricomycetidae</taxon>
        <taxon>Agaricales</taxon>
        <taxon>Marasmiineae</taxon>
        <taxon>Omphalotaceae</taxon>
        <taxon>Lentinula</taxon>
    </lineage>
</organism>
<dbReference type="InterPro" id="IPR036236">
    <property type="entry name" value="Znf_C2H2_sf"/>
</dbReference>